<dbReference type="GO" id="GO:0003677">
    <property type="term" value="F:DNA binding"/>
    <property type="evidence" value="ECO:0007669"/>
    <property type="project" value="UniProtKB-KW"/>
</dbReference>
<evidence type="ECO:0000256" key="3">
    <source>
        <dbReference type="ARBA" id="ARBA00022763"/>
    </source>
</evidence>
<evidence type="ECO:0000313" key="17">
    <source>
        <dbReference type="EMBL" id="XBM47290.1"/>
    </source>
</evidence>
<dbReference type="GO" id="GO:0004527">
    <property type="term" value="F:exonuclease activity"/>
    <property type="evidence" value="ECO:0007669"/>
    <property type="project" value="UniProtKB-KW"/>
</dbReference>
<evidence type="ECO:0000256" key="2">
    <source>
        <dbReference type="ARBA" id="ARBA00022741"/>
    </source>
</evidence>
<keyword evidence="1" id="KW-0540">Nuclease</keyword>
<keyword evidence="10" id="KW-0413">Isomerase</keyword>
<evidence type="ECO:0000256" key="11">
    <source>
        <dbReference type="ARBA" id="ARBA00034617"/>
    </source>
</evidence>
<keyword evidence="6" id="KW-0269">Exonuclease</keyword>
<evidence type="ECO:0000256" key="6">
    <source>
        <dbReference type="ARBA" id="ARBA00022839"/>
    </source>
</evidence>
<evidence type="ECO:0000256" key="8">
    <source>
        <dbReference type="ARBA" id="ARBA00023125"/>
    </source>
</evidence>
<sequence>MTNEDDILELAAEYADLDLVERALSLSEPEPAPPARPRRAIGAAEIAETLGLPLPTAQQQAVIEAPLSPAIVVAGAGSGKTETMANRVVWLLANGHVRVPEILGLTFTRKAAGELAARIRTRIEQLVASGLTDVEFDPFEAPEVATYNSFANAIFRENALLIGREPESAVLSEASAWQLARRIVVASTDDRLVDLDRNVDSVTSAVLSLSRALSENVAEAADVARMVESFSRIVELPVGKTGKKEPYASVLRAVEAVGSLPPLLELAQEFAEEKRRRGFVEYSDQVALALAVCERLPAVVADYRRRYRVVLLDEYQDTSVVQTRLLSTLFAGEAVMAVGDPHQSIYGWRGASAANLGRFATDFTGVPRGADEYALSTSWRNPARVLDAANTLVAPLSAGSPVHVELLQPRPGASTGELDAVFEQTVADEAESVAAWLGNRLKRRDADGASPSAAMLCRSLKKIDVFTAALARRGIPYHVLGLGGLLEQPVIADLVSALRVMHDPTAGSELIRLLTGARWRVGPKDIAALRRVASWLAGRDHRFQELDSAVRDRLRRSVAGEESASLVDALDFVVEAPDGHTQLAAFSAEGLRRMREAGGQLDRLRSRVGLDLLDLVTLVQQELRLDIEVAANETAQLGQASLDAFAEQVASYLASDDRATLGSFLAWLAEAEQRDNLAPRSEDAEPGTVQILTIHGAKGLEWDVVAVPRMVDGELPGPPQSRKGWLAFGQLPNEFRGDSAELPVLAWRTAADQRELDASIADFEAENLARHLDEQRRLIYVAVTRARDSLLLAGSYWSTQTRPRGPGAYLLELQAAGLLPEDAFPACDEPDENPLAPASQRVTWPLDPLGGRRDRVVAAAEAVRAAQEAGSGTGGVYARDLDLLLAERARRAAEAGLVALPARIPASRFKDFVSDPAAVAAQLRRPMPERPYRQTRLGTLFHRWVEERYGTPAGASDVLDAHGTELDDPAGEVLGAERLAELQATFAASEWAGRAPEDVELEIHVTLAGQVVVCKLDAVYAVDDGAHDRQIVDWKTGKAPRDAEDLERKQLQLALYRLAYAKHTGIDPERIDAVFYFVADDVVVRPERLYTEQELVDLWSRVLTPRP</sequence>
<protein>
    <recommendedName>
        <fullName evidence="12">DNA 3'-5' helicase</fullName>
        <ecNumber evidence="12">5.6.2.4</ecNumber>
    </recommendedName>
</protein>
<keyword evidence="7 14" id="KW-0067">ATP-binding</keyword>
<dbReference type="InterPro" id="IPR014016">
    <property type="entry name" value="UvrD-like_ATP-bd"/>
</dbReference>
<keyword evidence="5 14" id="KW-0347">Helicase</keyword>
<feature type="binding site" evidence="14">
    <location>
        <begin position="74"/>
        <end position="81"/>
    </location>
    <ligand>
        <name>ATP</name>
        <dbReference type="ChEBI" id="CHEBI:30616"/>
    </ligand>
</feature>
<evidence type="ECO:0000259" key="16">
    <source>
        <dbReference type="PROSITE" id="PS51217"/>
    </source>
</evidence>
<dbReference type="Gene3D" id="3.90.320.10">
    <property type="match status" value="1"/>
</dbReference>
<dbReference type="PROSITE" id="PS51217">
    <property type="entry name" value="UVRD_HELICASE_CTER"/>
    <property type="match status" value="1"/>
</dbReference>
<evidence type="ECO:0000256" key="1">
    <source>
        <dbReference type="ARBA" id="ARBA00022722"/>
    </source>
</evidence>
<keyword evidence="2 14" id="KW-0547">Nucleotide-binding</keyword>
<dbReference type="GO" id="GO:0000725">
    <property type="term" value="P:recombinational repair"/>
    <property type="evidence" value="ECO:0007669"/>
    <property type="project" value="TreeGrafter"/>
</dbReference>
<evidence type="ECO:0000256" key="12">
    <source>
        <dbReference type="ARBA" id="ARBA00034808"/>
    </source>
</evidence>
<keyword evidence="3" id="KW-0227">DNA damage</keyword>
<dbReference type="EC" id="5.6.2.4" evidence="12"/>
<dbReference type="GO" id="GO:0043138">
    <property type="term" value="F:3'-5' DNA helicase activity"/>
    <property type="evidence" value="ECO:0007669"/>
    <property type="project" value="UniProtKB-EC"/>
</dbReference>
<dbReference type="CDD" id="cd17932">
    <property type="entry name" value="DEXQc_UvrD"/>
    <property type="match status" value="1"/>
</dbReference>
<evidence type="ECO:0000256" key="14">
    <source>
        <dbReference type="PROSITE-ProRule" id="PRU00560"/>
    </source>
</evidence>
<gene>
    <name evidence="17" type="ORF">AAME72_14520</name>
</gene>
<dbReference type="InterPro" id="IPR038726">
    <property type="entry name" value="PDDEXK_AddAB-type"/>
</dbReference>
<name>A0AAU7G797_9MICO</name>
<accession>A0AAU7G797</accession>
<organism evidence="17">
    <name type="scientific">Leifsonia sp. NPDC080035</name>
    <dbReference type="NCBI Taxonomy" id="3143936"/>
    <lineage>
        <taxon>Bacteria</taxon>
        <taxon>Bacillati</taxon>
        <taxon>Actinomycetota</taxon>
        <taxon>Actinomycetes</taxon>
        <taxon>Micrococcales</taxon>
        <taxon>Microbacteriaceae</taxon>
        <taxon>Leifsonia</taxon>
    </lineage>
</organism>
<feature type="domain" description="UvrD-like helicase ATP-binding" evidence="15">
    <location>
        <begin position="53"/>
        <end position="382"/>
    </location>
</feature>
<dbReference type="GO" id="GO:0005829">
    <property type="term" value="C:cytosol"/>
    <property type="evidence" value="ECO:0007669"/>
    <property type="project" value="TreeGrafter"/>
</dbReference>
<evidence type="ECO:0000256" key="9">
    <source>
        <dbReference type="ARBA" id="ARBA00023204"/>
    </source>
</evidence>
<dbReference type="EMBL" id="CP157390">
    <property type="protein sequence ID" value="XBM47290.1"/>
    <property type="molecule type" value="Genomic_DNA"/>
</dbReference>
<feature type="domain" description="UvrD-like helicase C-terminal" evidence="16">
    <location>
        <begin position="383"/>
        <end position="699"/>
    </location>
</feature>
<keyword evidence="9" id="KW-0234">DNA repair</keyword>
<comment type="catalytic activity">
    <reaction evidence="11">
        <text>Couples ATP hydrolysis with the unwinding of duplex DNA by translocating in the 3'-5' direction.</text>
        <dbReference type="EC" id="5.6.2.4"/>
    </reaction>
</comment>
<dbReference type="InterPro" id="IPR014017">
    <property type="entry name" value="DNA_helicase_UvrD-like_C"/>
</dbReference>
<dbReference type="SUPFAM" id="SSF52540">
    <property type="entry name" value="P-loop containing nucleoside triphosphate hydrolases"/>
    <property type="match status" value="1"/>
</dbReference>
<dbReference type="Gene3D" id="1.10.486.10">
    <property type="entry name" value="PCRA, domain 4"/>
    <property type="match status" value="1"/>
</dbReference>
<dbReference type="PROSITE" id="PS51198">
    <property type="entry name" value="UVRD_HELICASE_ATP_BIND"/>
    <property type="match status" value="1"/>
</dbReference>
<dbReference type="GO" id="GO:0005524">
    <property type="term" value="F:ATP binding"/>
    <property type="evidence" value="ECO:0007669"/>
    <property type="project" value="UniProtKB-UniRule"/>
</dbReference>
<dbReference type="AlphaFoldDB" id="A0AAU7G797"/>
<dbReference type="Gene3D" id="3.40.50.300">
    <property type="entry name" value="P-loop containing nucleotide triphosphate hydrolases"/>
    <property type="match status" value="4"/>
</dbReference>
<dbReference type="Pfam" id="PF13361">
    <property type="entry name" value="UvrD_C"/>
    <property type="match status" value="1"/>
</dbReference>
<dbReference type="PANTHER" id="PTHR11070:SF55">
    <property type="entry name" value="DNA 3'-5' HELICASE"/>
    <property type="match status" value="1"/>
</dbReference>
<reference evidence="17" key="1">
    <citation type="submission" date="2024-05" db="EMBL/GenBank/DDBJ databases">
        <title>The Natural Products Discovery Center: Release of the First 8490 Sequenced Strains for Exploring Actinobacteria Biosynthetic Diversity.</title>
        <authorList>
            <person name="Kalkreuter E."/>
            <person name="Kautsar S.A."/>
            <person name="Yang D."/>
            <person name="Bader C.D."/>
            <person name="Teijaro C.N."/>
            <person name="Fluegel L."/>
            <person name="Davis C.M."/>
            <person name="Simpson J.R."/>
            <person name="Lauterbach L."/>
            <person name="Steele A.D."/>
            <person name="Gui C."/>
            <person name="Meng S."/>
            <person name="Li G."/>
            <person name="Viehrig K."/>
            <person name="Ye F."/>
            <person name="Su P."/>
            <person name="Kiefer A.F."/>
            <person name="Nichols A."/>
            <person name="Cepeda A.J."/>
            <person name="Yan W."/>
            <person name="Fan B."/>
            <person name="Jiang Y."/>
            <person name="Adhikari A."/>
            <person name="Zheng C.-J."/>
            <person name="Schuster L."/>
            <person name="Cowan T.M."/>
            <person name="Smanski M.J."/>
            <person name="Chevrette M.G."/>
            <person name="de Carvalho L.P.S."/>
            <person name="Shen B."/>
        </authorList>
    </citation>
    <scope>NUCLEOTIDE SEQUENCE</scope>
    <source>
        <strain evidence="17">NPDC080035</strain>
    </source>
</reference>
<dbReference type="Pfam" id="PF00580">
    <property type="entry name" value="UvrD-helicase"/>
    <property type="match status" value="1"/>
</dbReference>
<evidence type="ECO:0000259" key="15">
    <source>
        <dbReference type="PROSITE" id="PS51198"/>
    </source>
</evidence>
<dbReference type="InterPro" id="IPR000212">
    <property type="entry name" value="DNA_helicase_UvrD/REP"/>
</dbReference>
<dbReference type="RefSeq" id="WP_348787263.1">
    <property type="nucleotide sequence ID" value="NZ_CP157390.1"/>
</dbReference>
<comment type="catalytic activity">
    <reaction evidence="13">
        <text>ATP + H2O = ADP + phosphate + H(+)</text>
        <dbReference type="Rhea" id="RHEA:13065"/>
        <dbReference type="ChEBI" id="CHEBI:15377"/>
        <dbReference type="ChEBI" id="CHEBI:15378"/>
        <dbReference type="ChEBI" id="CHEBI:30616"/>
        <dbReference type="ChEBI" id="CHEBI:43474"/>
        <dbReference type="ChEBI" id="CHEBI:456216"/>
        <dbReference type="EC" id="5.6.2.4"/>
    </reaction>
</comment>
<dbReference type="GO" id="GO:0033202">
    <property type="term" value="C:DNA helicase complex"/>
    <property type="evidence" value="ECO:0007669"/>
    <property type="project" value="TreeGrafter"/>
</dbReference>
<dbReference type="InterPro" id="IPR027417">
    <property type="entry name" value="P-loop_NTPase"/>
</dbReference>
<dbReference type="InterPro" id="IPR011604">
    <property type="entry name" value="PDDEXK-like_dom_sf"/>
</dbReference>
<keyword evidence="4 14" id="KW-0378">Hydrolase</keyword>
<evidence type="ECO:0000256" key="10">
    <source>
        <dbReference type="ARBA" id="ARBA00023235"/>
    </source>
</evidence>
<evidence type="ECO:0000256" key="7">
    <source>
        <dbReference type="ARBA" id="ARBA00022840"/>
    </source>
</evidence>
<evidence type="ECO:0000256" key="13">
    <source>
        <dbReference type="ARBA" id="ARBA00048988"/>
    </source>
</evidence>
<evidence type="ECO:0000256" key="4">
    <source>
        <dbReference type="ARBA" id="ARBA00022801"/>
    </source>
</evidence>
<proteinExistence type="predicted"/>
<keyword evidence="8" id="KW-0238">DNA-binding</keyword>
<dbReference type="PANTHER" id="PTHR11070">
    <property type="entry name" value="UVRD / RECB / PCRA DNA HELICASE FAMILY MEMBER"/>
    <property type="match status" value="1"/>
</dbReference>
<evidence type="ECO:0000256" key="5">
    <source>
        <dbReference type="ARBA" id="ARBA00022806"/>
    </source>
</evidence>
<dbReference type="Pfam" id="PF12705">
    <property type="entry name" value="PDDEXK_1"/>
    <property type="match status" value="1"/>
</dbReference>